<gene>
    <name evidence="1" type="ORF">RSE6_09613</name>
</gene>
<organism evidence="1 2">
    <name type="scientific">Rhynchosporium secalis</name>
    <name type="common">Barley scald fungus</name>
    <dbReference type="NCBI Taxonomy" id="38038"/>
    <lineage>
        <taxon>Eukaryota</taxon>
        <taxon>Fungi</taxon>
        <taxon>Dikarya</taxon>
        <taxon>Ascomycota</taxon>
        <taxon>Pezizomycotina</taxon>
        <taxon>Leotiomycetes</taxon>
        <taxon>Helotiales</taxon>
        <taxon>Ploettnerulaceae</taxon>
        <taxon>Rhynchosporium</taxon>
    </lineage>
</organism>
<name>A0A1E1MIF4_RHYSE</name>
<dbReference type="AlphaFoldDB" id="A0A1E1MIF4"/>
<proteinExistence type="predicted"/>
<sequence>MFFVTKEVLAVEVYDAVCVQIKTANTILQSLGFSVDLNLGPCYYSVQPKKSRKASSSQEPLENQGVEDTSRTFVNLEMLTLLRAQTQENPISWSILVFLLPTFQTSGYEVRQGREKGGFGVFGTCFQLSSQNTEAEQRFANVVFQQFEAGLSNLKYEACLHTDFSDG</sequence>
<reference evidence="2" key="1">
    <citation type="submission" date="2016-03" db="EMBL/GenBank/DDBJ databases">
        <authorList>
            <person name="Guldener U."/>
        </authorList>
    </citation>
    <scope>NUCLEOTIDE SEQUENCE [LARGE SCALE GENOMIC DNA]</scope>
</reference>
<dbReference type="Proteomes" id="UP000177625">
    <property type="component" value="Unassembled WGS sequence"/>
</dbReference>
<protein>
    <submittedName>
        <fullName evidence="1">Uncharacterized protein</fullName>
    </submittedName>
</protein>
<evidence type="ECO:0000313" key="1">
    <source>
        <dbReference type="EMBL" id="CZT48854.1"/>
    </source>
</evidence>
<dbReference type="EMBL" id="FJVC01000355">
    <property type="protein sequence ID" value="CZT48854.1"/>
    <property type="molecule type" value="Genomic_DNA"/>
</dbReference>
<keyword evidence="2" id="KW-1185">Reference proteome</keyword>
<accession>A0A1E1MIF4</accession>
<evidence type="ECO:0000313" key="2">
    <source>
        <dbReference type="Proteomes" id="UP000177625"/>
    </source>
</evidence>